<evidence type="ECO:0000313" key="6">
    <source>
        <dbReference type="Proteomes" id="UP000230154"/>
    </source>
</evidence>
<dbReference type="InterPro" id="IPR017871">
    <property type="entry name" value="ABC_transporter-like_CS"/>
</dbReference>
<dbReference type="PROSITE" id="PS00211">
    <property type="entry name" value="ABC_TRANSPORTER_1"/>
    <property type="match status" value="1"/>
</dbReference>
<dbReference type="NCBIfam" id="TIGR01978">
    <property type="entry name" value="sufC"/>
    <property type="match status" value="1"/>
</dbReference>
<dbReference type="GO" id="GO:0005524">
    <property type="term" value="F:ATP binding"/>
    <property type="evidence" value="ECO:0007669"/>
    <property type="project" value="UniProtKB-KW"/>
</dbReference>
<evidence type="ECO:0000256" key="3">
    <source>
        <dbReference type="ARBA" id="ARBA00022840"/>
    </source>
</evidence>
<keyword evidence="2" id="KW-0547">Nucleotide-binding</keyword>
<dbReference type="EMBL" id="PFCB01000009">
    <property type="protein sequence ID" value="PIR74721.1"/>
    <property type="molecule type" value="Genomic_DNA"/>
</dbReference>
<dbReference type="InterPro" id="IPR010230">
    <property type="entry name" value="FeS-cluster_ATPase_SufC"/>
</dbReference>
<dbReference type="CDD" id="cd03217">
    <property type="entry name" value="ABC_FeS_Assembly"/>
    <property type="match status" value="1"/>
</dbReference>
<feature type="domain" description="ABC transporter" evidence="4">
    <location>
        <begin position="2"/>
        <end position="242"/>
    </location>
</feature>
<keyword evidence="3" id="KW-0067">ATP-binding</keyword>
<dbReference type="PANTHER" id="PTHR43204">
    <property type="entry name" value="ABC TRANSPORTER I FAMILY MEMBER 6, CHLOROPLASTIC"/>
    <property type="match status" value="1"/>
</dbReference>
<evidence type="ECO:0000259" key="4">
    <source>
        <dbReference type="PROSITE" id="PS50893"/>
    </source>
</evidence>
<dbReference type="GO" id="GO:0016887">
    <property type="term" value="F:ATP hydrolysis activity"/>
    <property type="evidence" value="ECO:0007669"/>
    <property type="project" value="InterPro"/>
</dbReference>
<dbReference type="Proteomes" id="UP000230154">
    <property type="component" value="Unassembled WGS sequence"/>
</dbReference>
<organism evidence="5 6">
    <name type="scientific">Candidatus Magasanikbacteria bacterium CG10_big_fil_rev_8_21_14_0_10_47_10</name>
    <dbReference type="NCBI Taxonomy" id="1974652"/>
    <lineage>
        <taxon>Bacteria</taxon>
        <taxon>Candidatus Magasanikiibacteriota</taxon>
    </lineage>
</organism>
<dbReference type="SUPFAM" id="SSF52540">
    <property type="entry name" value="P-loop containing nucleoside triphosphate hydrolases"/>
    <property type="match status" value="1"/>
</dbReference>
<dbReference type="Gene3D" id="3.40.50.300">
    <property type="entry name" value="P-loop containing nucleotide triphosphate hydrolases"/>
    <property type="match status" value="1"/>
</dbReference>
<name>A0A2H0TRE0_9BACT</name>
<evidence type="ECO:0000256" key="2">
    <source>
        <dbReference type="ARBA" id="ARBA00022741"/>
    </source>
</evidence>
<dbReference type="Pfam" id="PF00005">
    <property type="entry name" value="ABC_tran"/>
    <property type="match status" value="1"/>
</dbReference>
<dbReference type="InterPro" id="IPR003439">
    <property type="entry name" value="ABC_transporter-like_ATP-bd"/>
</dbReference>
<dbReference type="AlphaFoldDB" id="A0A2H0TRE0"/>
<accession>A0A2H0TRE0</accession>
<dbReference type="SMART" id="SM00382">
    <property type="entry name" value="AAA"/>
    <property type="match status" value="1"/>
</dbReference>
<comment type="caution">
    <text evidence="5">The sequence shown here is derived from an EMBL/GenBank/DDBJ whole genome shotgun (WGS) entry which is preliminary data.</text>
</comment>
<sequence>MLQMQNLHISVEGKKIVKGIDLVVPAGEVHAIMGPNGAGKSTLANVLGGHPKYQITQGSITLDTDELKDLSPDERAKKGLFLSMQYIPEIAGVSIANFLRLAYNSVKGEKVNPLTFHEVLAKKVKQLDLDEDFLKRSLGVGLSGGEKKKLEVLQLLVLEPSFAVLDETDSGLDVDALKVVAGGINQFHNPDRGVLLITHYNRLLDYVEPDRVHIMKDGRIVQSGGKELAKNIEKEGYNVIPANAQIPMEKNS</sequence>
<dbReference type="InterPro" id="IPR003593">
    <property type="entry name" value="AAA+_ATPase"/>
</dbReference>
<proteinExistence type="inferred from homology"/>
<dbReference type="PANTHER" id="PTHR43204:SF1">
    <property type="entry name" value="ABC TRANSPORTER I FAMILY MEMBER 6, CHLOROPLASTIC"/>
    <property type="match status" value="1"/>
</dbReference>
<dbReference type="InterPro" id="IPR027417">
    <property type="entry name" value="P-loop_NTPase"/>
</dbReference>
<dbReference type="PROSITE" id="PS50893">
    <property type="entry name" value="ABC_TRANSPORTER_2"/>
    <property type="match status" value="1"/>
</dbReference>
<gene>
    <name evidence="5" type="primary">sufC</name>
    <name evidence="5" type="ORF">COU35_00940</name>
</gene>
<evidence type="ECO:0000313" key="5">
    <source>
        <dbReference type="EMBL" id="PIR74721.1"/>
    </source>
</evidence>
<evidence type="ECO:0000256" key="1">
    <source>
        <dbReference type="ARBA" id="ARBA00006216"/>
    </source>
</evidence>
<comment type="similarity">
    <text evidence="1">Belongs to the ABC transporter superfamily. Ycf16 family.</text>
</comment>
<protein>
    <submittedName>
        <fullName evidence="5">Fe-S cluster assembly ATPase SufC</fullName>
    </submittedName>
</protein>
<reference evidence="6" key="1">
    <citation type="submission" date="2017-09" db="EMBL/GenBank/DDBJ databases">
        <title>Depth-based differentiation of microbial function through sediment-hosted aquifers and enrichment of novel symbionts in the deep terrestrial subsurface.</title>
        <authorList>
            <person name="Probst A.J."/>
            <person name="Ladd B."/>
            <person name="Jarett J.K."/>
            <person name="Geller-Mcgrath D.E."/>
            <person name="Sieber C.M.K."/>
            <person name="Emerson J.B."/>
            <person name="Anantharaman K."/>
            <person name="Thomas B.C."/>
            <person name="Malmstrom R."/>
            <person name="Stieglmeier M."/>
            <person name="Klingl A."/>
            <person name="Woyke T."/>
            <person name="Ryan C.M."/>
            <person name="Banfield J.F."/>
        </authorList>
    </citation>
    <scope>NUCLEOTIDE SEQUENCE [LARGE SCALE GENOMIC DNA]</scope>
</reference>